<protein>
    <submittedName>
        <fullName evidence="2">Nucleotidyltransferase domain-containing protein</fullName>
    </submittedName>
</protein>
<organism evidence="2 3">
    <name type="scientific">Pelagibaculum spongiae</name>
    <dbReference type="NCBI Taxonomy" id="2080658"/>
    <lineage>
        <taxon>Bacteria</taxon>
        <taxon>Pseudomonadati</taxon>
        <taxon>Pseudomonadota</taxon>
        <taxon>Gammaproteobacteria</taxon>
        <taxon>Oceanospirillales</taxon>
        <taxon>Pelagibaculum</taxon>
    </lineage>
</organism>
<dbReference type="SUPFAM" id="SSF81301">
    <property type="entry name" value="Nucleotidyltransferase"/>
    <property type="match status" value="1"/>
</dbReference>
<name>A0A2V1H7A3_9GAMM</name>
<gene>
    <name evidence="2" type="ORF">DC094_04865</name>
</gene>
<dbReference type="OrthoDB" id="5899752at2"/>
<dbReference type="GO" id="GO:0016740">
    <property type="term" value="F:transferase activity"/>
    <property type="evidence" value="ECO:0007669"/>
    <property type="project" value="UniProtKB-KW"/>
</dbReference>
<dbReference type="NCBIfam" id="NF047752">
    <property type="entry name" value="MntA_antitoxin"/>
    <property type="match status" value="1"/>
</dbReference>
<dbReference type="EMBL" id="QDDL01000001">
    <property type="protein sequence ID" value="PVZ72342.1"/>
    <property type="molecule type" value="Genomic_DNA"/>
</dbReference>
<feature type="domain" description="Polymerase beta nucleotidyltransferase" evidence="1">
    <location>
        <begin position="11"/>
        <end position="106"/>
    </location>
</feature>
<keyword evidence="2" id="KW-0808">Transferase</keyword>
<dbReference type="PANTHER" id="PTHR43852">
    <property type="entry name" value="NUCLEOTIDYLTRANSFERASE"/>
    <property type="match status" value="1"/>
</dbReference>
<dbReference type="PANTHER" id="PTHR43852:SF2">
    <property type="entry name" value="PROTEIN ADENYLYLTRANSFERASE MNTA"/>
    <property type="match status" value="1"/>
</dbReference>
<dbReference type="InterPro" id="IPR041633">
    <property type="entry name" value="Polbeta"/>
</dbReference>
<sequence length="128" mass="14825">MSDVLKTIDLQQLVTMIQQHETVDAIYLYGSRAKNTAHANSDWDVAVLFSNFEPDLLERAVRPQMLQAKLEKLLDLDDQVLSIVDLQAVPVPLQWNIIQGNKLYDRMIPTVRRMENAIISAWEKDYER</sequence>
<evidence type="ECO:0000313" key="2">
    <source>
        <dbReference type="EMBL" id="PVZ72342.1"/>
    </source>
</evidence>
<dbReference type="Proteomes" id="UP000244906">
    <property type="component" value="Unassembled WGS sequence"/>
</dbReference>
<accession>A0A2V1H7A3</accession>
<keyword evidence="3" id="KW-1185">Reference proteome</keyword>
<dbReference type="InterPro" id="IPR043519">
    <property type="entry name" value="NT_sf"/>
</dbReference>
<comment type="caution">
    <text evidence="2">The sequence shown here is derived from an EMBL/GenBank/DDBJ whole genome shotgun (WGS) entry which is preliminary data.</text>
</comment>
<dbReference type="AlphaFoldDB" id="A0A2V1H7A3"/>
<dbReference type="Gene3D" id="3.30.460.10">
    <property type="entry name" value="Beta Polymerase, domain 2"/>
    <property type="match status" value="1"/>
</dbReference>
<evidence type="ECO:0000313" key="3">
    <source>
        <dbReference type="Proteomes" id="UP000244906"/>
    </source>
</evidence>
<dbReference type="Pfam" id="PF18765">
    <property type="entry name" value="Polbeta"/>
    <property type="match status" value="1"/>
</dbReference>
<dbReference type="CDD" id="cd05403">
    <property type="entry name" value="NT_KNTase_like"/>
    <property type="match status" value="1"/>
</dbReference>
<dbReference type="InterPro" id="IPR052930">
    <property type="entry name" value="TA_antitoxin_MntA"/>
</dbReference>
<proteinExistence type="predicted"/>
<reference evidence="2 3" key="1">
    <citation type="submission" date="2018-04" db="EMBL/GenBank/DDBJ databases">
        <title>Thalassorhabdus spongiae gen. nov., sp. nov., isolated from a marine sponge in South-West Iceland.</title>
        <authorList>
            <person name="Knobloch S."/>
            <person name="Daussin A."/>
            <person name="Johannsson R."/>
            <person name="Marteinsson V.T."/>
        </authorList>
    </citation>
    <scope>NUCLEOTIDE SEQUENCE [LARGE SCALE GENOMIC DNA]</scope>
    <source>
        <strain evidence="2 3">Hp12</strain>
    </source>
</reference>
<evidence type="ECO:0000259" key="1">
    <source>
        <dbReference type="Pfam" id="PF18765"/>
    </source>
</evidence>